<name>A0ABS9MDW4_9FIRM</name>
<protein>
    <submittedName>
        <fullName evidence="1">Uncharacterized protein</fullName>
    </submittedName>
</protein>
<accession>A0ABS9MDW4</accession>
<sequence>MRSSKETEGFPYGSNRICYIELFATGEIKQLATYHDKIEGYVHAQSGISKLFAVLPGQWRSDLFIIDDLEAFRIGQRLIRV</sequence>
<gene>
    <name evidence="1" type="ORF">L0P79_16625</name>
</gene>
<proteinExistence type="predicted"/>
<dbReference type="Proteomes" id="UP001200313">
    <property type="component" value="Unassembled WGS sequence"/>
</dbReference>
<reference evidence="1 2" key="1">
    <citation type="submission" date="2022-01" db="EMBL/GenBank/DDBJ databases">
        <title>Collection of gut derived symbiotic bacterial strains cultured from healthy donors.</title>
        <authorList>
            <person name="Lin H."/>
            <person name="Kohout C."/>
            <person name="Waligurski E."/>
            <person name="Pamer E.G."/>
        </authorList>
    </citation>
    <scope>NUCLEOTIDE SEQUENCE [LARGE SCALE GENOMIC DNA]</scope>
    <source>
        <strain evidence="1 2">DFI.3.7</strain>
    </source>
</reference>
<dbReference type="RefSeq" id="WP_238074957.1">
    <property type="nucleotide sequence ID" value="NZ_JAKNJB010000040.1"/>
</dbReference>
<dbReference type="EMBL" id="JAKNJB010000040">
    <property type="protein sequence ID" value="MCG4528670.1"/>
    <property type="molecule type" value="Genomic_DNA"/>
</dbReference>
<keyword evidence="2" id="KW-1185">Reference proteome</keyword>
<evidence type="ECO:0000313" key="2">
    <source>
        <dbReference type="Proteomes" id="UP001200313"/>
    </source>
</evidence>
<evidence type="ECO:0000313" key="1">
    <source>
        <dbReference type="EMBL" id="MCG4528670.1"/>
    </source>
</evidence>
<organism evidence="1 2">
    <name type="scientific">Intestinimonas massiliensis</name>
    <name type="common">ex Afouda et al. 2020</name>
    <dbReference type="NCBI Taxonomy" id="1673721"/>
    <lineage>
        <taxon>Bacteria</taxon>
        <taxon>Bacillati</taxon>
        <taxon>Bacillota</taxon>
        <taxon>Clostridia</taxon>
        <taxon>Eubacteriales</taxon>
        <taxon>Intestinimonas</taxon>
    </lineage>
</organism>
<comment type="caution">
    <text evidence="1">The sequence shown here is derived from an EMBL/GenBank/DDBJ whole genome shotgun (WGS) entry which is preliminary data.</text>
</comment>